<accession>A0A4Z0L3F6</accession>
<dbReference type="InterPro" id="IPR025935">
    <property type="entry name" value="AbiH"/>
</dbReference>
<proteinExistence type="predicted"/>
<keyword evidence="2" id="KW-1185">Reference proteome</keyword>
<sequence length="423" mass="49732">MNRIILIGNGFDLAHGMRTSYNDFINDYWTNVISNISSSTEITFENSELKITRKPPGIYLSSITNFEELVQILKSHGSLITFKNRFLEKINQKKQIQNWVDIENEYYLLLKESFKDEKCKYKIAQLNYDFTEIQKLLEIYLQKIEHTFNESFSRDSANNHLKKAITKKVYSDFKLKDFTEASINKKVEFEYQNIRDDLKAINSGNITMEDINEKKRSLISTIGKSDPINTIRKRLLSDSAINYFNLQPTEILFLNFNYTFTENLYYNVSWLDLSGNFNRNVEKNVIHIHGTTNQRDNNNVIFGFGDEIDEDYKSIENLNDNTYLENIKSIKYLETDNYKKLLEFLNSGDYQIFIFGHSCGNSDRTLLSTLFEHKNCVSIKPFYHKRATNDNYSEIVRNITRNFSNKAVLRDKVVNKEYCEPLT</sequence>
<reference evidence="1 2" key="1">
    <citation type="submission" date="2019-04" db="EMBL/GenBank/DDBJ databases">
        <title>Flavobacterium sp. strain DS2-A Genome sequencing and assembly.</title>
        <authorList>
            <person name="Kim I."/>
        </authorList>
    </citation>
    <scope>NUCLEOTIDE SEQUENCE [LARGE SCALE GENOMIC DNA]</scope>
    <source>
        <strain evidence="1 2">DS2-A</strain>
    </source>
</reference>
<dbReference type="RefSeq" id="WP_135527540.1">
    <property type="nucleotide sequence ID" value="NZ_SRLH01000009.1"/>
</dbReference>
<name>A0A4Z0L3F6_9FLAO</name>
<evidence type="ECO:0008006" key="3">
    <source>
        <dbReference type="Google" id="ProtNLM"/>
    </source>
</evidence>
<dbReference type="Pfam" id="PF14253">
    <property type="entry name" value="AbiH"/>
    <property type="match status" value="1"/>
</dbReference>
<dbReference type="Proteomes" id="UP000297407">
    <property type="component" value="Unassembled WGS sequence"/>
</dbReference>
<dbReference type="EMBL" id="SRLH01000009">
    <property type="protein sequence ID" value="TGD56768.1"/>
    <property type="molecule type" value="Genomic_DNA"/>
</dbReference>
<protein>
    <recommendedName>
        <fullName evidence="3">Bacteriophage abortive infection AbiH</fullName>
    </recommendedName>
</protein>
<evidence type="ECO:0000313" key="1">
    <source>
        <dbReference type="EMBL" id="TGD56768.1"/>
    </source>
</evidence>
<dbReference type="OrthoDB" id="5903604at2"/>
<comment type="caution">
    <text evidence="1">The sequence shown here is derived from an EMBL/GenBank/DDBJ whole genome shotgun (WGS) entry which is preliminary data.</text>
</comment>
<gene>
    <name evidence="1" type="ORF">E4635_15110</name>
</gene>
<dbReference type="AlphaFoldDB" id="A0A4Z0L3F6"/>
<organism evidence="1 2">
    <name type="scientific">Flavobacterium humi</name>
    <dbReference type="NCBI Taxonomy" id="2562683"/>
    <lineage>
        <taxon>Bacteria</taxon>
        <taxon>Pseudomonadati</taxon>
        <taxon>Bacteroidota</taxon>
        <taxon>Flavobacteriia</taxon>
        <taxon>Flavobacteriales</taxon>
        <taxon>Flavobacteriaceae</taxon>
        <taxon>Flavobacterium</taxon>
    </lineage>
</organism>
<evidence type="ECO:0000313" key="2">
    <source>
        <dbReference type="Proteomes" id="UP000297407"/>
    </source>
</evidence>